<feature type="compositionally biased region" description="Basic and acidic residues" evidence="7">
    <location>
        <begin position="141"/>
        <end position="162"/>
    </location>
</feature>
<evidence type="ECO:0000256" key="7">
    <source>
        <dbReference type="SAM" id="MobiDB-lite"/>
    </source>
</evidence>
<comment type="similarity">
    <text evidence="2">Belongs to the eukaryotic RPC9 RNA polymerase subunit family.</text>
</comment>
<dbReference type="SMART" id="SM00657">
    <property type="entry name" value="RPOL4c"/>
    <property type="match status" value="1"/>
</dbReference>
<evidence type="ECO:0000256" key="3">
    <source>
        <dbReference type="ARBA" id="ARBA00016672"/>
    </source>
</evidence>
<comment type="subcellular location">
    <subcellularLocation>
        <location evidence="1">Nucleus</location>
    </subcellularLocation>
</comment>
<dbReference type="InterPro" id="IPR038324">
    <property type="entry name" value="Rpb4/RPC9_sf"/>
</dbReference>
<evidence type="ECO:0000259" key="8">
    <source>
        <dbReference type="SMART" id="SM00657"/>
    </source>
</evidence>
<dbReference type="OrthoDB" id="1746530at2759"/>
<evidence type="ECO:0000256" key="6">
    <source>
        <dbReference type="ARBA" id="ARBA00023242"/>
    </source>
</evidence>
<feature type="domain" description="RNA polymerase Rpb4/RPC9 core" evidence="8">
    <location>
        <begin position="1"/>
        <end position="119"/>
    </location>
</feature>
<dbReference type="PANTHER" id="PTHR15561">
    <property type="entry name" value="CALCITONIN GENE-RELATED PEPTIDE-RECEPTOR COMPONENT PROTEIN"/>
    <property type="match status" value="1"/>
</dbReference>
<evidence type="ECO:0000313" key="9">
    <source>
        <dbReference type="EMBL" id="KAE8010629.1"/>
    </source>
</evidence>
<keyword evidence="5" id="KW-0804">Transcription</keyword>
<dbReference type="GO" id="GO:0000166">
    <property type="term" value="F:nucleotide binding"/>
    <property type="evidence" value="ECO:0007669"/>
    <property type="project" value="InterPro"/>
</dbReference>
<keyword evidence="6" id="KW-0539">Nucleus</keyword>
<dbReference type="InterPro" id="IPR038846">
    <property type="entry name" value="RPC9"/>
</dbReference>
<gene>
    <name evidence="9" type="ORF">FH972_006984</name>
</gene>
<evidence type="ECO:0000256" key="2">
    <source>
        <dbReference type="ARBA" id="ARBA00006898"/>
    </source>
</evidence>
<evidence type="ECO:0000313" key="10">
    <source>
        <dbReference type="Proteomes" id="UP000327013"/>
    </source>
</evidence>
<dbReference type="GO" id="GO:0005666">
    <property type="term" value="C:RNA polymerase III complex"/>
    <property type="evidence" value="ECO:0007669"/>
    <property type="project" value="InterPro"/>
</dbReference>
<dbReference type="InterPro" id="IPR006590">
    <property type="entry name" value="RNA_pol_Rpb4/RPC9_core"/>
</dbReference>
<dbReference type="GO" id="GO:0006384">
    <property type="term" value="P:transcription initiation at RNA polymerase III promoter"/>
    <property type="evidence" value="ECO:0007669"/>
    <property type="project" value="InterPro"/>
</dbReference>
<evidence type="ECO:0000256" key="5">
    <source>
        <dbReference type="ARBA" id="ARBA00023163"/>
    </source>
</evidence>
<evidence type="ECO:0000256" key="1">
    <source>
        <dbReference type="ARBA" id="ARBA00004123"/>
    </source>
</evidence>
<reference evidence="9 10" key="1">
    <citation type="submission" date="2019-06" db="EMBL/GenBank/DDBJ databases">
        <title>A chromosomal-level reference genome of Carpinus fangiana (Coryloideae, Betulaceae).</title>
        <authorList>
            <person name="Yang X."/>
            <person name="Wang Z."/>
            <person name="Zhang L."/>
            <person name="Hao G."/>
            <person name="Liu J."/>
            <person name="Yang Y."/>
        </authorList>
    </citation>
    <scope>NUCLEOTIDE SEQUENCE [LARGE SCALE GENOMIC DNA]</scope>
    <source>
        <strain evidence="9">Cfa_2016G</strain>
        <tissue evidence="9">Leaf</tissue>
    </source>
</reference>
<dbReference type="FunFam" id="1.20.1250.40:FF:000008">
    <property type="entry name" value="RNA polymerase II, Rpb4, core protein"/>
    <property type="match status" value="1"/>
</dbReference>
<dbReference type="PANTHER" id="PTHR15561:SF0">
    <property type="entry name" value="DNA-DIRECTED RNA POLYMERASE III SUBUNIT RPC9"/>
    <property type="match status" value="1"/>
</dbReference>
<organism evidence="9 10">
    <name type="scientific">Carpinus fangiana</name>
    <dbReference type="NCBI Taxonomy" id="176857"/>
    <lineage>
        <taxon>Eukaryota</taxon>
        <taxon>Viridiplantae</taxon>
        <taxon>Streptophyta</taxon>
        <taxon>Embryophyta</taxon>
        <taxon>Tracheophyta</taxon>
        <taxon>Spermatophyta</taxon>
        <taxon>Magnoliopsida</taxon>
        <taxon>eudicotyledons</taxon>
        <taxon>Gunneridae</taxon>
        <taxon>Pentapetalae</taxon>
        <taxon>rosids</taxon>
        <taxon>fabids</taxon>
        <taxon>Fagales</taxon>
        <taxon>Betulaceae</taxon>
        <taxon>Carpinus</taxon>
    </lineage>
</organism>
<dbReference type="Proteomes" id="UP000327013">
    <property type="component" value="Chromosome 2"/>
</dbReference>
<sequence>MKILAANAGTLTNFEVLDFLRSKGAAKDPTRVLASVAPSEYKVYDYLVKTAACNQTKENIKEFSERCKKFDLAKAEVLNIINMRPSSAVGVYPIIEQCAHRFEDVEELVELVTTTLPPPPTQPESEGEKTQPESEGGETQAESKGEKTQPESGGKPEEGTDE</sequence>
<feature type="region of interest" description="Disordered" evidence="7">
    <location>
        <begin position="114"/>
        <end position="162"/>
    </location>
</feature>
<dbReference type="EMBL" id="CM017322">
    <property type="protein sequence ID" value="KAE8010629.1"/>
    <property type="molecule type" value="Genomic_DNA"/>
</dbReference>
<dbReference type="InterPro" id="IPR005574">
    <property type="entry name" value="Rpb4/RPC9"/>
</dbReference>
<dbReference type="AlphaFoldDB" id="A0A5N6QX85"/>
<dbReference type="InterPro" id="IPR010997">
    <property type="entry name" value="HRDC-like_sf"/>
</dbReference>
<keyword evidence="4" id="KW-0240">DNA-directed RNA polymerase</keyword>
<keyword evidence="10" id="KW-1185">Reference proteome</keyword>
<accession>A0A5N6QX85</accession>
<name>A0A5N6QX85_9ROSI</name>
<dbReference type="Gene3D" id="1.20.1250.40">
    <property type="match status" value="1"/>
</dbReference>
<protein>
    <recommendedName>
        <fullName evidence="3">DNA-directed RNA polymerase III subunit RPC9</fullName>
    </recommendedName>
</protein>
<dbReference type="SUPFAM" id="SSF47819">
    <property type="entry name" value="HRDC-like"/>
    <property type="match status" value="1"/>
</dbReference>
<evidence type="ECO:0000256" key="4">
    <source>
        <dbReference type="ARBA" id="ARBA00022478"/>
    </source>
</evidence>
<dbReference type="Pfam" id="PF03874">
    <property type="entry name" value="RNA_pol_Rpb4"/>
    <property type="match status" value="1"/>
</dbReference>
<proteinExistence type="inferred from homology"/>